<sequence>MTPEELAQLSRDIRAGRVKVYHGGFPGLQAGDALLPASVTQSHNLSDVFREISPEKQIRKDRIYITTDRFIAVGVAAHYAKRPGSAKNWGAVYQVMTGPDNVEIDTDTPKGPYVTFQCTTATVVKVMVKGVNPDSPENSARLASFIDEVRAAHGLPPRPRIR</sequence>
<keyword evidence="2" id="KW-1185">Reference proteome</keyword>
<reference evidence="1 2" key="1">
    <citation type="submission" date="2020-07" db="EMBL/GenBank/DDBJ databases">
        <title>Sequencing the genomes of 1000 actinobacteria strains.</title>
        <authorList>
            <person name="Klenk H.-P."/>
        </authorList>
    </citation>
    <scope>NUCLEOTIDE SEQUENCE [LARGE SCALE GENOMIC DNA]</scope>
    <source>
        <strain evidence="1 2">DSM 26474</strain>
    </source>
</reference>
<dbReference type="RefSeq" id="WP_179547676.1">
    <property type="nucleotide sequence ID" value="NZ_BSEW01000001.1"/>
</dbReference>
<accession>A0A852SP48</accession>
<dbReference type="AlphaFoldDB" id="A0A852SP48"/>
<dbReference type="Proteomes" id="UP000549913">
    <property type="component" value="Unassembled WGS sequence"/>
</dbReference>
<organism evidence="1 2">
    <name type="scientific">Herbiconiux flava</name>
    <dbReference type="NCBI Taxonomy" id="881268"/>
    <lineage>
        <taxon>Bacteria</taxon>
        <taxon>Bacillati</taxon>
        <taxon>Actinomycetota</taxon>
        <taxon>Actinomycetes</taxon>
        <taxon>Micrococcales</taxon>
        <taxon>Microbacteriaceae</taxon>
        <taxon>Herbiconiux</taxon>
    </lineage>
</organism>
<dbReference type="EMBL" id="JACCBM010000001">
    <property type="protein sequence ID" value="NYD70570.1"/>
    <property type="molecule type" value="Genomic_DNA"/>
</dbReference>
<name>A0A852SP48_9MICO</name>
<proteinExistence type="predicted"/>
<gene>
    <name evidence="1" type="ORF">BJ984_001728</name>
</gene>
<protein>
    <submittedName>
        <fullName evidence="1">Uncharacterized protein</fullName>
    </submittedName>
</protein>
<evidence type="ECO:0000313" key="1">
    <source>
        <dbReference type="EMBL" id="NYD70570.1"/>
    </source>
</evidence>
<comment type="caution">
    <text evidence="1">The sequence shown here is derived from an EMBL/GenBank/DDBJ whole genome shotgun (WGS) entry which is preliminary data.</text>
</comment>
<evidence type="ECO:0000313" key="2">
    <source>
        <dbReference type="Proteomes" id="UP000549913"/>
    </source>
</evidence>